<accession>A0ABN4K456</accession>
<sequence length="95" mass="10695">MVEWLSLPSTIQPGRASPSSIRTWWQMPRPTSKRRTPVCAAYSRASFCACATLTVLAGATWSMTMLTRSGYLGTAFRSCCMRWMKLWAMESTTMT</sequence>
<reference evidence="1 2" key="1">
    <citation type="submission" date="2015-12" db="EMBL/GenBank/DDBJ databases">
        <authorList>
            <person name="Kim M.K."/>
            <person name="Srinivasan S."/>
            <person name="Lee J.-J."/>
            <person name="Kim K."/>
        </authorList>
    </citation>
    <scope>NUCLEOTIDE SEQUENCE [LARGE SCALE GENOMIC DNA]</scope>
    <source>
        <strain evidence="1 2">BM2</strain>
    </source>
</reference>
<dbReference type="EMBL" id="CP013910">
    <property type="protein sequence ID" value="ALW88793.1"/>
    <property type="molecule type" value="Genomic_DNA"/>
</dbReference>
<organism evidence="1 2">
    <name type="scientific">Deinococcus actinosclerus</name>
    <dbReference type="NCBI Taxonomy" id="1768108"/>
    <lineage>
        <taxon>Bacteria</taxon>
        <taxon>Thermotogati</taxon>
        <taxon>Deinococcota</taxon>
        <taxon>Deinococci</taxon>
        <taxon>Deinococcales</taxon>
        <taxon>Deinococcaceae</taxon>
        <taxon>Deinococcus</taxon>
    </lineage>
</organism>
<dbReference type="Proteomes" id="UP000060071">
    <property type="component" value="Chromosome"/>
</dbReference>
<name>A0ABN4K456_9DEIO</name>
<evidence type="ECO:0000313" key="1">
    <source>
        <dbReference type="EMBL" id="ALW88793.1"/>
    </source>
</evidence>
<evidence type="ECO:0000313" key="2">
    <source>
        <dbReference type="Proteomes" id="UP000060071"/>
    </source>
</evidence>
<proteinExistence type="predicted"/>
<protein>
    <submittedName>
        <fullName evidence="1">Uncharacterized protein</fullName>
    </submittedName>
</protein>
<gene>
    <name evidence="1" type="ORF">AUC44_07715</name>
</gene>
<keyword evidence="2" id="KW-1185">Reference proteome</keyword>